<dbReference type="STRING" id="1424294.Gferi_11605"/>
<evidence type="ECO:0000256" key="2">
    <source>
        <dbReference type="SAM" id="MobiDB-lite"/>
    </source>
</evidence>
<reference evidence="4 5" key="1">
    <citation type="submission" date="2016-09" db="EMBL/GenBank/DDBJ databases">
        <title>Genomic analysis reveals versatility of anaerobic energy metabolism of Geosporobacter ferrireducens IRF9 of phylum Firmicutes.</title>
        <authorList>
            <person name="Kim S.-J."/>
        </authorList>
    </citation>
    <scope>NUCLEOTIDE SEQUENCE [LARGE SCALE GENOMIC DNA]</scope>
    <source>
        <strain evidence="4 5">IRF9</strain>
    </source>
</reference>
<evidence type="ECO:0000313" key="4">
    <source>
        <dbReference type="EMBL" id="AOT70182.1"/>
    </source>
</evidence>
<organism evidence="4 5">
    <name type="scientific">Geosporobacter ferrireducens</name>
    <dbReference type="NCBI Taxonomy" id="1424294"/>
    <lineage>
        <taxon>Bacteria</taxon>
        <taxon>Bacillati</taxon>
        <taxon>Bacillota</taxon>
        <taxon>Clostridia</taxon>
        <taxon>Peptostreptococcales</taxon>
        <taxon>Thermotaleaceae</taxon>
        <taxon>Geosporobacter</taxon>
    </lineage>
</organism>
<evidence type="ECO:0000313" key="5">
    <source>
        <dbReference type="Proteomes" id="UP000095743"/>
    </source>
</evidence>
<dbReference type="Proteomes" id="UP000095743">
    <property type="component" value="Chromosome"/>
</dbReference>
<feature type="transmembrane region" description="Helical" evidence="3">
    <location>
        <begin position="12"/>
        <end position="33"/>
    </location>
</feature>
<evidence type="ECO:0000256" key="1">
    <source>
        <dbReference type="SAM" id="Coils"/>
    </source>
</evidence>
<keyword evidence="5" id="KW-1185">Reference proteome</keyword>
<feature type="region of interest" description="Disordered" evidence="2">
    <location>
        <begin position="376"/>
        <end position="567"/>
    </location>
</feature>
<keyword evidence="1" id="KW-0175">Coiled coil</keyword>
<keyword evidence="3" id="KW-1133">Transmembrane helix</keyword>
<gene>
    <name evidence="4" type="ORF">Gferi_11605</name>
</gene>
<protein>
    <submittedName>
        <fullName evidence="4">Uncharacterized protein</fullName>
    </submittedName>
</protein>
<dbReference type="AlphaFoldDB" id="A0A1D8GGZ3"/>
<dbReference type="Gene3D" id="6.10.250.3110">
    <property type="match status" value="1"/>
</dbReference>
<dbReference type="EMBL" id="CP017269">
    <property type="protein sequence ID" value="AOT70182.1"/>
    <property type="molecule type" value="Genomic_DNA"/>
</dbReference>
<sequence>MTYKKSGIGFLCLRVFCCLLSGLLVSMALLGMLDTYSYFSELMPRSIEVSAVSSEEILPTFEIIQKIPGEYAEIHIQGAEDLKYAPIIYFTVEIGTPEKNALTNLPDYILHINPVELRKNQLYKIPIEPIINLPQRVELLFHELLKKETVNGVIRAKYLNGFIDKEVPVSFNISYLKKCFEQQVRRKPIEIEDTDEKQEALQQELTEMISTVASYGNWEEVRWGNSGENQLEVSIQQAPALLRQQEKNRTALNNKSNEFEAVVTPITKLEIPEDQQKLLNILVPQLTTYLDEVYQTVLDLVSQLNGKISEIVSLTKQIEEFVEQNEELMAENEDLKQEKESLSAENKKLQEENSKLLLKVDDLQSQVYSLQNQLEISSSGGGGAASSAVGRSEEPPAGEDPGEEIKPEEPPAGEDPGEEIKPEEPPAGEDPGEEIKPEEPPAGEDPGEEIKPEEPPAGEDPGEEIKPEEPPAGENPGEEIKPEEPPAGENPGEETKPEQPAGEDPGEETKPEQPAVENAGQNSDHSEKASDGHNDGSKDESIKSLKVKMFEETVINKKEEDETSPLE</sequence>
<name>A0A1D8GGZ3_9FIRM</name>
<feature type="compositionally biased region" description="Basic and acidic residues" evidence="2">
    <location>
        <begin position="524"/>
        <end position="560"/>
    </location>
</feature>
<dbReference type="KEGG" id="gfe:Gferi_11605"/>
<accession>A0A1D8GGZ3</accession>
<proteinExistence type="predicted"/>
<dbReference type="OrthoDB" id="1951943at2"/>
<evidence type="ECO:0000256" key="3">
    <source>
        <dbReference type="SAM" id="Phobius"/>
    </source>
</evidence>
<keyword evidence="3" id="KW-0472">Membrane</keyword>
<dbReference type="RefSeq" id="WP_069976641.1">
    <property type="nucleotide sequence ID" value="NZ_CP017269.1"/>
</dbReference>
<keyword evidence="3" id="KW-0812">Transmembrane</keyword>
<feature type="coiled-coil region" evidence="1">
    <location>
        <begin position="311"/>
        <end position="366"/>
    </location>
</feature>